<dbReference type="PANTHER" id="PTHR22826:SF201">
    <property type="entry name" value="GUANINE NUCLEOTIDE EXCHANGE FACTOR MCF2L2-RELATED"/>
    <property type="match status" value="1"/>
</dbReference>
<keyword evidence="2" id="KW-0344">Guanine-nucleotide releasing factor</keyword>
<dbReference type="AlphaFoldDB" id="A0A9D3PCD0"/>
<dbReference type="OrthoDB" id="10004999at2759"/>
<dbReference type="SUPFAM" id="SSF50729">
    <property type="entry name" value="PH domain-like"/>
    <property type="match status" value="1"/>
</dbReference>
<dbReference type="InterPro" id="IPR051336">
    <property type="entry name" value="RhoGEF_Guanine_NuclExch_SF"/>
</dbReference>
<evidence type="ECO:0000256" key="1">
    <source>
        <dbReference type="ARBA" id="ARBA00022553"/>
    </source>
</evidence>
<comment type="caution">
    <text evidence="6">The sequence shown here is derived from an EMBL/GenBank/DDBJ whole genome shotgun (WGS) entry which is preliminary data.</text>
</comment>
<evidence type="ECO:0000313" key="6">
    <source>
        <dbReference type="EMBL" id="KAG7456929.1"/>
    </source>
</evidence>
<feature type="compositionally biased region" description="Basic residues" evidence="3">
    <location>
        <begin position="374"/>
        <end position="393"/>
    </location>
</feature>
<dbReference type="PANTHER" id="PTHR22826">
    <property type="entry name" value="RHO GUANINE EXCHANGE FACTOR-RELATED"/>
    <property type="match status" value="1"/>
</dbReference>
<dbReference type="EMBL" id="JAFDVH010000022">
    <property type="protein sequence ID" value="KAG7456929.1"/>
    <property type="molecule type" value="Genomic_DNA"/>
</dbReference>
<evidence type="ECO:0000256" key="2">
    <source>
        <dbReference type="ARBA" id="ARBA00022658"/>
    </source>
</evidence>
<dbReference type="InterPro" id="IPR035899">
    <property type="entry name" value="DBL_dom_sf"/>
</dbReference>
<dbReference type="GO" id="GO:0005085">
    <property type="term" value="F:guanyl-nucleotide exchange factor activity"/>
    <property type="evidence" value="ECO:0007669"/>
    <property type="project" value="UniProtKB-KW"/>
</dbReference>
<dbReference type="GO" id="GO:0005737">
    <property type="term" value="C:cytoplasm"/>
    <property type="evidence" value="ECO:0007669"/>
    <property type="project" value="TreeGrafter"/>
</dbReference>
<dbReference type="GO" id="GO:0035556">
    <property type="term" value="P:intracellular signal transduction"/>
    <property type="evidence" value="ECO:0007669"/>
    <property type="project" value="InterPro"/>
</dbReference>
<keyword evidence="1" id="KW-0597">Phosphoprotein</keyword>
<dbReference type="FunFam" id="2.30.29.30:FF:000078">
    <property type="entry name" value="Guanine nucleotide exchange factor DBS"/>
    <property type="match status" value="1"/>
</dbReference>
<organism evidence="6 7">
    <name type="scientific">Megalops atlanticus</name>
    <name type="common">Tarpon</name>
    <name type="synonym">Clupea gigantea</name>
    <dbReference type="NCBI Taxonomy" id="7932"/>
    <lineage>
        <taxon>Eukaryota</taxon>
        <taxon>Metazoa</taxon>
        <taxon>Chordata</taxon>
        <taxon>Craniata</taxon>
        <taxon>Vertebrata</taxon>
        <taxon>Euteleostomi</taxon>
        <taxon>Actinopterygii</taxon>
        <taxon>Neopterygii</taxon>
        <taxon>Teleostei</taxon>
        <taxon>Elopiformes</taxon>
        <taxon>Megalopidae</taxon>
        <taxon>Megalops</taxon>
    </lineage>
</organism>
<dbReference type="SMART" id="SM00233">
    <property type="entry name" value="PH"/>
    <property type="match status" value="1"/>
</dbReference>
<keyword evidence="7" id="KW-1185">Reference proteome</keyword>
<dbReference type="InterPro" id="IPR011993">
    <property type="entry name" value="PH-like_dom_sf"/>
</dbReference>
<feature type="domain" description="DH" evidence="5">
    <location>
        <begin position="9"/>
        <end position="189"/>
    </location>
</feature>
<gene>
    <name evidence="6" type="ORF">MATL_G00241170</name>
</gene>
<feature type="compositionally biased region" description="Polar residues" evidence="3">
    <location>
        <begin position="404"/>
        <end position="415"/>
    </location>
</feature>
<dbReference type="SUPFAM" id="SSF48065">
    <property type="entry name" value="DBL homology domain (DH-domain)"/>
    <property type="match status" value="1"/>
</dbReference>
<dbReference type="InterPro" id="IPR000219">
    <property type="entry name" value="DH_dom"/>
</dbReference>
<name>A0A9D3PCD0_MEGAT</name>
<dbReference type="PROSITE" id="PS00741">
    <property type="entry name" value="DH_1"/>
    <property type="match status" value="1"/>
</dbReference>
<evidence type="ECO:0000259" key="5">
    <source>
        <dbReference type="PROSITE" id="PS50010"/>
    </source>
</evidence>
<dbReference type="InterPro" id="IPR001331">
    <property type="entry name" value="GDS_CDC24_CS"/>
</dbReference>
<feature type="region of interest" description="Disordered" evidence="3">
    <location>
        <begin position="350"/>
        <end position="424"/>
    </location>
</feature>
<accession>A0A9D3PCD0</accession>
<dbReference type="Pfam" id="PF22697">
    <property type="entry name" value="SOS1_NGEF_PH"/>
    <property type="match status" value="1"/>
</dbReference>
<dbReference type="PROSITE" id="PS50003">
    <property type="entry name" value="PH_DOMAIN"/>
    <property type="match status" value="1"/>
</dbReference>
<dbReference type="PROSITE" id="PS50010">
    <property type="entry name" value="DH_2"/>
    <property type="match status" value="1"/>
</dbReference>
<dbReference type="InterPro" id="IPR001849">
    <property type="entry name" value="PH_domain"/>
</dbReference>
<dbReference type="SMART" id="SM00325">
    <property type="entry name" value="RhoGEF"/>
    <property type="match status" value="1"/>
</dbReference>
<feature type="domain" description="PH" evidence="4">
    <location>
        <begin position="207"/>
        <end position="323"/>
    </location>
</feature>
<evidence type="ECO:0000259" key="4">
    <source>
        <dbReference type="PROSITE" id="PS50003"/>
    </source>
</evidence>
<protein>
    <recommendedName>
        <fullName evidence="8">MCF.2 cell line derived transforming sequence-like 2</fullName>
    </recommendedName>
</protein>
<reference evidence="6" key="1">
    <citation type="submission" date="2021-01" db="EMBL/GenBank/DDBJ databases">
        <authorList>
            <person name="Zahm M."/>
            <person name="Roques C."/>
            <person name="Cabau C."/>
            <person name="Klopp C."/>
            <person name="Donnadieu C."/>
            <person name="Jouanno E."/>
            <person name="Lampietro C."/>
            <person name="Louis A."/>
            <person name="Herpin A."/>
            <person name="Echchiki A."/>
            <person name="Berthelot C."/>
            <person name="Parey E."/>
            <person name="Roest-Crollius H."/>
            <person name="Braasch I."/>
            <person name="Postlethwait J."/>
            <person name="Bobe J."/>
            <person name="Montfort J."/>
            <person name="Bouchez O."/>
            <person name="Begum T."/>
            <person name="Mejri S."/>
            <person name="Adams A."/>
            <person name="Chen W.-J."/>
            <person name="Guiguen Y."/>
        </authorList>
    </citation>
    <scope>NUCLEOTIDE SEQUENCE</scope>
    <source>
        <strain evidence="6">YG-15Mar2019-1</strain>
        <tissue evidence="6">Brain</tissue>
    </source>
</reference>
<proteinExistence type="predicted"/>
<dbReference type="CDD" id="cd01227">
    <property type="entry name" value="PH_Dbs"/>
    <property type="match status" value="1"/>
</dbReference>
<dbReference type="InterPro" id="IPR055251">
    <property type="entry name" value="SOS1_NGEF_PH"/>
</dbReference>
<evidence type="ECO:0008006" key="8">
    <source>
        <dbReference type="Google" id="ProtNLM"/>
    </source>
</evidence>
<feature type="region of interest" description="Disordered" evidence="3">
    <location>
        <begin position="507"/>
        <end position="526"/>
    </location>
</feature>
<evidence type="ECO:0000256" key="3">
    <source>
        <dbReference type="SAM" id="MobiDB-lite"/>
    </source>
</evidence>
<dbReference type="Gene3D" id="2.30.29.30">
    <property type="entry name" value="Pleckstrin-homology domain (PH domain)/Phosphotyrosine-binding domain (PTB)"/>
    <property type="match status" value="1"/>
</dbReference>
<evidence type="ECO:0000313" key="7">
    <source>
        <dbReference type="Proteomes" id="UP001046870"/>
    </source>
</evidence>
<dbReference type="CDD" id="cd00160">
    <property type="entry name" value="RhoGEF"/>
    <property type="match status" value="1"/>
</dbReference>
<dbReference type="Gene3D" id="1.20.900.10">
    <property type="entry name" value="Dbl homology (DH) domain"/>
    <property type="match status" value="1"/>
</dbReference>
<dbReference type="Proteomes" id="UP001046870">
    <property type="component" value="Chromosome 22"/>
</dbReference>
<dbReference type="Pfam" id="PF00621">
    <property type="entry name" value="RhoGEF"/>
    <property type="match status" value="1"/>
</dbReference>
<dbReference type="InterPro" id="IPR035534">
    <property type="entry name" value="DBS_PH"/>
</dbReference>
<sequence length="526" mass="59913">MIPNVMDASSWHILNEMIETERLYVEELQSIMEGYAAELENTELSHLVPTALENKKEVLFGNLSEIYEFHNRTFLKELQNCVDNPELVGTCFLKRKEDLQIYAKYCQNKPRSEALWRQCGDSAFFQECQKKLDHKLSLDAYLLKPVQRITKYQLMLREMLKCSENTEGTAELEEALATVLDIIKSVNDSMHQIAITGFEGNLNDLGKLLMQGSFNVWTDHKKVHSKVKDLARFKPMQRHLFLYSKMLLFCKRREEPSEGHEKSPSYSFKHSLKMSAVGITENVKGDMKKFEVWYNGREEVYIIQAPSMEVKNSWVSEIRKVLTGQLEACREASQLHQRISDVVYHTSLNKSNSRNVNKGVLKQSDSSCSEPGNRRRSPSPPHKPRRGWGHRHRSPMDSEDFDTLPSSTDELSNSSDAEEEVNDKNEDHGRFLVPLMHEATTVQDVPLEPGDLEQCPGEAENGQWLAQNVTTEKRGMVPPTILSADGGSFYSNTDIFSDICTAALTDTEDTENDTLGKKATGTKLAY</sequence>